<feature type="non-terminal residue" evidence="1">
    <location>
        <position position="100"/>
    </location>
</feature>
<dbReference type="Proteomes" id="UP000760494">
    <property type="component" value="Unassembled WGS sequence"/>
</dbReference>
<proteinExistence type="predicted"/>
<protein>
    <submittedName>
        <fullName evidence="1">Uncharacterized protein</fullName>
    </submittedName>
</protein>
<reference evidence="1" key="1">
    <citation type="submission" date="2019-05" db="EMBL/GenBank/DDBJ databases">
        <authorList>
            <person name="Piombo E."/>
        </authorList>
    </citation>
    <scope>NUCLEOTIDE SEQUENCE</scope>
    <source>
        <strain evidence="1">C2S</strain>
    </source>
</reference>
<comment type="caution">
    <text evidence="1">The sequence shown here is derived from an EMBL/GenBank/DDBJ whole genome shotgun (WGS) entry which is preliminary data.</text>
</comment>
<sequence length="100" mass="11243">MSALLWRTSPITSVALEIPLSIGPPSLPRSAPRNHTSSNDWRKLTVHNYTRLFHGGNAYENLGMTCSVRMLFTFHSRKDEQGRYRGGPTISAGSMVQYYV</sequence>
<evidence type="ECO:0000313" key="1">
    <source>
        <dbReference type="EMBL" id="VTT61447.1"/>
    </source>
</evidence>
<name>A0A9Q9RDH2_FUSFU</name>
<organism evidence="1 2">
    <name type="scientific">Fusarium fujikuroi</name>
    <name type="common">Bakanae and foot rot disease fungus</name>
    <name type="synonym">Gibberella fujikuroi</name>
    <dbReference type="NCBI Taxonomy" id="5127"/>
    <lineage>
        <taxon>Eukaryota</taxon>
        <taxon>Fungi</taxon>
        <taxon>Dikarya</taxon>
        <taxon>Ascomycota</taxon>
        <taxon>Pezizomycotina</taxon>
        <taxon>Sordariomycetes</taxon>
        <taxon>Hypocreomycetidae</taxon>
        <taxon>Hypocreales</taxon>
        <taxon>Nectriaceae</taxon>
        <taxon>Fusarium</taxon>
        <taxon>Fusarium fujikuroi species complex</taxon>
    </lineage>
</organism>
<evidence type="ECO:0000313" key="2">
    <source>
        <dbReference type="Proteomes" id="UP000760494"/>
    </source>
</evidence>
<accession>A0A9Q9RDH2</accession>
<gene>
    <name evidence="1" type="ORF">C2S_14565</name>
</gene>
<dbReference type="AlphaFoldDB" id="A0A9Q9RDH2"/>
<dbReference type="EMBL" id="CABFJX010000060">
    <property type="protein sequence ID" value="VTT61447.1"/>
    <property type="molecule type" value="Genomic_DNA"/>
</dbReference>